<gene>
    <name evidence="1" type="ORF">HME7025_00302</name>
</gene>
<dbReference type="SUPFAM" id="SSF46894">
    <property type="entry name" value="C-terminal effector domain of the bipartite response regulators"/>
    <property type="match status" value="1"/>
</dbReference>
<dbReference type="EMBL" id="CP029346">
    <property type="protein sequence ID" value="AWL08185.1"/>
    <property type="molecule type" value="Genomic_DNA"/>
</dbReference>
<accession>A0A2S2DS34</accession>
<dbReference type="InterPro" id="IPR016032">
    <property type="entry name" value="Sig_transdc_resp-reg_C-effctor"/>
</dbReference>
<dbReference type="RefSeq" id="WP_154401915.1">
    <property type="nucleotide sequence ID" value="NZ_CP029346.1"/>
</dbReference>
<dbReference type="Gene3D" id="1.10.10.10">
    <property type="entry name" value="Winged helix-like DNA-binding domain superfamily/Winged helix DNA-binding domain"/>
    <property type="match status" value="1"/>
</dbReference>
<organism evidence="1 2">
    <name type="scientific">Aquirufa nivalisilvae</name>
    <dbReference type="NCBI Taxonomy" id="2516557"/>
    <lineage>
        <taxon>Bacteria</taxon>
        <taxon>Pseudomonadati</taxon>
        <taxon>Bacteroidota</taxon>
        <taxon>Cytophagia</taxon>
        <taxon>Cytophagales</taxon>
        <taxon>Flectobacillaceae</taxon>
        <taxon>Aquirufa</taxon>
    </lineage>
</organism>
<keyword evidence="2" id="KW-1185">Reference proteome</keyword>
<sequence length="58" mass="6819">MIPQVQNGDFTLRELEIIFLIQQGNSSQEIAERLEAMEKRIQPIHWTLSFTSSWQTLD</sequence>
<evidence type="ECO:0000313" key="1">
    <source>
        <dbReference type="EMBL" id="AWL08185.1"/>
    </source>
</evidence>
<proteinExistence type="predicted"/>
<dbReference type="OrthoDB" id="9808843at2"/>
<dbReference type="Proteomes" id="UP000245468">
    <property type="component" value="Chromosome"/>
</dbReference>
<dbReference type="GO" id="GO:0003677">
    <property type="term" value="F:DNA binding"/>
    <property type="evidence" value="ECO:0007669"/>
    <property type="project" value="InterPro"/>
</dbReference>
<evidence type="ECO:0000313" key="2">
    <source>
        <dbReference type="Proteomes" id="UP000245468"/>
    </source>
</evidence>
<dbReference type="AlphaFoldDB" id="A0A2S2DS34"/>
<dbReference type="InterPro" id="IPR036388">
    <property type="entry name" value="WH-like_DNA-bd_sf"/>
</dbReference>
<protein>
    <submittedName>
        <fullName evidence="1">Uncharacterized protein</fullName>
    </submittedName>
</protein>
<dbReference type="KEGG" id="psez:HME7025_00302"/>
<dbReference type="GO" id="GO:0006355">
    <property type="term" value="P:regulation of DNA-templated transcription"/>
    <property type="evidence" value="ECO:0007669"/>
    <property type="project" value="InterPro"/>
</dbReference>
<name>A0A2S2DS34_9BACT</name>
<reference evidence="2" key="1">
    <citation type="submission" date="2018-05" db="EMBL/GenBank/DDBJ databases">
        <title>Pseudarcicella sp. HME7025 Genome sequencing and assembly.</title>
        <authorList>
            <person name="Kim H."/>
            <person name="Kang H."/>
            <person name="Joh K."/>
        </authorList>
    </citation>
    <scope>NUCLEOTIDE SEQUENCE [LARGE SCALE GENOMIC DNA]</scope>
    <source>
        <strain evidence="2">HME7025</strain>
    </source>
</reference>